<dbReference type="Proteomes" id="UP000226431">
    <property type="component" value="Unassembled WGS sequence"/>
</dbReference>
<organism evidence="2 3">
    <name type="scientific">Ophiocordyceps camponoti-rufipedis</name>
    <dbReference type="NCBI Taxonomy" id="2004952"/>
    <lineage>
        <taxon>Eukaryota</taxon>
        <taxon>Fungi</taxon>
        <taxon>Dikarya</taxon>
        <taxon>Ascomycota</taxon>
        <taxon>Pezizomycotina</taxon>
        <taxon>Sordariomycetes</taxon>
        <taxon>Hypocreomycetidae</taxon>
        <taxon>Hypocreales</taxon>
        <taxon>Ophiocordycipitaceae</taxon>
        <taxon>Ophiocordyceps</taxon>
    </lineage>
</organism>
<keyword evidence="1" id="KW-0732">Signal</keyword>
<name>A0A2C5ZME5_9HYPO</name>
<comment type="caution">
    <text evidence="2">The sequence shown here is derived from an EMBL/GenBank/DDBJ whole genome shotgun (WGS) entry which is preliminary data.</text>
</comment>
<evidence type="ECO:0000313" key="2">
    <source>
        <dbReference type="EMBL" id="PHH80962.1"/>
    </source>
</evidence>
<feature type="chain" id="PRO_5012315931" evidence="1">
    <location>
        <begin position="26"/>
        <end position="69"/>
    </location>
</feature>
<evidence type="ECO:0000313" key="3">
    <source>
        <dbReference type="Proteomes" id="UP000226431"/>
    </source>
</evidence>
<protein>
    <submittedName>
        <fullName evidence="2">Uncharacterized protein</fullName>
    </submittedName>
</protein>
<accession>A0A2C5ZME5</accession>
<feature type="signal peptide" evidence="1">
    <location>
        <begin position="1"/>
        <end position="25"/>
    </location>
</feature>
<reference evidence="2 3" key="1">
    <citation type="submission" date="2017-06" db="EMBL/GenBank/DDBJ databases">
        <title>Ant-infecting Ophiocordyceps genomes reveal a high diversity of potential behavioral manipulation genes and a possible major role for enterotoxins.</title>
        <authorList>
            <person name="De Bekker C."/>
            <person name="Evans H.C."/>
            <person name="Brachmann A."/>
            <person name="Hughes D.P."/>
        </authorList>
    </citation>
    <scope>NUCLEOTIDE SEQUENCE [LARGE SCALE GENOMIC DNA]</scope>
    <source>
        <strain evidence="2 3">Map16</strain>
    </source>
</reference>
<dbReference type="AlphaFoldDB" id="A0A2C5ZME5"/>
<dbReference type="EMBL" id="NJES01000005">
    <property type="protein sequence ID" value="PHH80962.1"/>
    <property type="molecule type" value="Genomic_DNA"/>
</dbReference>
<proteinExistence type="predicted"/>
<keyword evidence="3" id="KW-1185">Reference proteome</keyword>
<gene>
    <name evidence="2" type="ORF">CDD80_5172</name>
</gene>
<sequence length="69" mass="8211">MAYMKSSITHVIALILFYLYVIAEAMSRTNDVNRTSLEELARWREQLPFQVSEYTGFRPPITDRNWKLK</sequence>
<evidence type="ECO:0000256" key="1">
    <source>
        <dbReference type="SAM" id="SignalP"/>
    </source>
</evidence>